<dbReference type="Proteomes" id="UP001519460">
    <property type="component" value="Unassembled WGS sequence"/>
</dbReference>
<feature type="non-terminal residue" evidence="2">
    <location>
        <position position="1"/>
    </location>
</feature>
<organism evidence="2 3">
    <name type="scientific">Batillaria attramentaria</name>
    <dbReference type="NCBI Taxonomy" id="370345"/>
    <lineage>
        <taxon>Eukaryota</taxon>
        <taxon>Metazoa</taxon>
        <taxon>Spiralia</taxon>
        <taxon>Lophotrochozoa</taxon>
        <taxon>Mollusca</taxon>
        <taxon>Gastropoda</taxon>
        <taxon>Caenogastropoda</taxon>
        <taxon>Sorbeoconcha</taxon>
        <taxon>Cerithioidea</taxon>
        <taxon>Batillariidae</taxon>
        <taxon>Batillaria</taxon>
    </lineage>
</organism>
<evidence type="ECO:0000256" key="1">
    <source>
        <dbReference type="ARBA" id="ARBA00023157"/>
    </source>
</evidence>
<dbReference type="Gene3D" id="4.10.400.10">
    <property type="entry name" value="Low-density Lipoprotein Receptor"/>
    <property type="match status" value="1"/>
</dbReference>
<sequence>SVSLTSPSRTADKFPVKRCSDGTFVQPFHFCESDIEHANWSASNMPLLHCDNGRRVHYTLDCDGFDDCGDGSDEQFYVDSLNLMRVDFDGYGMAELTKVPEGEGCPETHFQCREGLCIPSFAVNNGVGVPSVTTCFCQPFEGTLSHAKSYSQSRVRFSRSYLRPQ</sequence>
<reference evidence="2 3" key="1">
    <citation type="journal article" date="2023" name="Sci. Data">
        <title>Genome assembly of the Korean intertidal mud-creeper Batillaria attramentaria.</title>
        <authorList>
            <person name="Patra A.K."/>
            <person name="Ho P.T."/>
            <person name="Jun S."/>
            <person name="Lee S.J."/>
            <person name="Kim Y."/>
            <person name="Won Y.J."/>
        </authorList>
    </citation>
    <scope>NUCLEOTIDE SEQUENCE [LARGE SCALE GENOMIC DNA]</scope>
    <source>
        <strain evidence="2">Wonlab-2016</strain>
    </source>
</reference>
<dbReference type="Pfam" id="PF00057">
    <property type="entry name" value="Ldl_recept_a"/>
    <property type="match status" value="1"/>
</dbReference>
<accession>A0ABD0LDT5</accession>
<dbReference type="AlphaFoldDB" id="A0ABD0LDT5"/>
<keyword evidence="3" id="KW-1185">Reference proteome</keyword>
<dbReference type="EMBL" id="JACVVK020000057">
    <property type="protein sequence ID" value="KAK7497550.1"/>
    <property type="molecule type" value="Genomic_DNA"/>
</dbReference>
<name>A0ABD0LDT5_9CAEN</name>
<dbReference type="SUPFAM" id="SSF57424">
    <property type="entry name" value="LDL receptor-like module"/>
    <property type="match status" value="1"/>
</dbReference>
<protein>
    <submittedName>
        <fullName evidence="2">Uncharacterized protein</fullName>
    </submittedName>
</protein>
<dbReference type="InterPro" id="IPR002172">
    <property type="entry name" value="LDrepeatLR_classA_rpt"/>
</dbReference>
<comment type="caution">
    <text evidence="2">The sequence shown here is derived from an EMBL/GenBank/DDBJ whole genome shotgun (WGS) entry which is preliminary data.</text>
</comment>
<gene>
    <name evidence="2" type="ORF">BaRGS_00011190</name>
</gene>
<keyword evidence="1" id="KW-1015">Disulfide bond</keyword>
<evidence type="ECO:0000313" key="3">
    <source>
        <dbReference type="Proteomes" id="UP001519460"/>
    </source>
</evidence>
<proteinExistence type="predicted"/>
<evidence type="ECO:0000313" key="2">
    <source>
        <dbReference type="EMBL" id="KAK7497550.1"/>
    </source>
</evidence>
<dbReference type="InterPro" id="IPR036055">
    <property type="entry name" value="LDL_receptor-like_sf"/>
</dbReference>
<feature type="non-terminal residue" evidence="2">
    <location>
        <position position="165"/>
    </location>
</feature>
<dbReference type="SMART" id="SM00192">
    <property type="entry name" value="LDLa"/>
    <property type="match status" value="1"/>
</dbReference>